<feature type="non-terminal residue" evidence="1">
    <location>
        <position position="1"/>
    </location>
</feature>
<dbReference type="AlphaFoldDB" id="A0A8J2J5K3"/>
<dbReference type="EMBL" id="CAJVCH010013548">
    <property type="protein sequence ID" value="CAG7675653.1"/>
    <property type="molecule type" value="Genomic_DNA"/>
</dbReference>
<reference evidence="1" key="1">
    <citation type="submission" date="2021-06" db="EMBL/GenBank/DDBJ databases">
        <authorList>
            <person name="Hodson N. C."/>
            <person name="Mongue J. A."/>
            <person name="Jaron S. K."/>
        </authorList>
    </citation>
    <scope>NUCLEOTIDE SEQUENCE</scope>
</reference>
<proteinExistence type="predicted"/>
<name>A0A8J2J5K3_9HEXA</name>
<accession>A0A8J2J5K3</accession>
<evidence type="ECO:0000313" key="2">
    <source>
        <dbReference type="Proteomes" id="UP000708208"/>
    </source>
</evidence>
<sequence>MSILTGLIRPSNGTAL</sequence>
<gene>
    <name evidence="1" type="ORF">AFUS01_LOCUS2380</name>
</gene>
<comment type="caution">
    <text evidence="1">The sequence shown here is derived from an EMBL/GenBank/DDBJ whole genome shotgun (WGS) entry which is preliminary data.</text>
</comment>
<evidence type="ECO:0000313" key="1">
    <source>
        <dbReference type="EMBL" id="CAG7675653.1"/>
    </source>
</evidence>
<dbReference type="Proteomes" id="UP000708208">
    <property type="component" value="Unassembled WGS sequence"/>
</dbReference>
<keyword evidence="2" id="KW-1185">Reference proteome</keyword>
<protein>
    <submittedName>
        <fullName evidence="1">Uncharacterized protein</fullName>
    </submittedName>
</protein>
<organism evidence="1 2">
    <name type="scientific">Allacma fusca</name>
    <dbReference type="NCBI Taxonomy" id="39272"/>
    <lineage>
        <taxon>Eukaryota</taxon>
        <taxon>Metazoa</taxon>
        <taxon>Ecdysozoa</taxon>
        <taxon>Arthropoda</taxon>
        <taxon>Hexapoda</taxon>
        <taxon>Collembola</taxon>
        <taxon>Symphypleona</taxon>
        <taxon>Sminthuridae</taxon>
        <taxon>Allacma</taxon>
    </lineage>
</organism>